<keyword evidence="2" id="KW-0121">Carboxypeptidase</keyword>
<evidence type="ECO:0000256" key="2">
    <source>
        <dbReference type="ARBA" id="ARBA00022645"/>
    </source>
</evidence>
<dbReference type="EMBL" id="MU129166">
    <property type="protein sequence ID" value="KAF9505218.1"/>
    <property type="molecule type" value="Genomic_DNA"/>
</dbReference>
<dbReference type="OrthoDB" id="3247385at2759"/>
<dbReference type="Gene3D" id="3.40.50.1820">
    <property type="entry name" value="alpha/beta hydrolase"/>
    <property type="match status" value="1"/>
</dbReference>
<organism evidence="6 7">
    <name type="scientific">Hydnum rufescens UP504</name>
    <dbReference type="NCBI Taxonomy" id="1448309"/>
    <lineage>
        <taxon>Eukaryota</taxon>
        <taxon>Fungi</taxon>
        <taxon>Dikarya</taxon>
        <taxon>Basidiomycota</taxon>
        <taxon>Agaricomycotina</taxon>
        <taxon>Agaricomycetes</taxon>
        <taxon>Cantharellales</taxon>
        <taxon>Hydnaceae</taxon>
        <taxon>Hydnum</taxon>
    </lineage>
</organism>
<evidence type="ECO:0000313" key="6">
    <source>
        <dbReference type="EMBL" id="KAF9505218.1"/>
    </source>
</evidence>
<dbReference type="Proteomes" id="UP000886523">
    <property type="component" value="Unassembled WGS sequence"/>
</dbReference>
<evidence type="ECO:0000256" key="5">
    <source>
        <dbReference type="ARBA" id="ARBA00023180"/>
    </source>
</evidence>
<dbReference type="AlphaFoldDB" id="A0A9P6AG75"/>
<comment type="similarity">
    <text evidence="1">Belongs to the peptidase S10 family.</text>
</comment>
<accession>A0A9P6AG75</accession>
<dbReference type="SUPFAM" id="SSF53474">
    <property type="entry name" value="alpha/beta-Hydrolases"/>
    <property type="match status" value="1"/>
</dbReference>
<evidence type="ECO:0000256" key="4">
    <source>
        <dbReference type="ARBA" id="ARBA00022801"/>
    </source>
</evidence>
<keyword evidence="7" id="KW-1185">Reference proteome</keyword>
<name>A0A9P6AG75_9AGAM</name>
<dbReference type="GO" id="GO:0006508">
    <property type="term" value="P:proteolysis"/>
    <property type="evidence" value="ECO:0007669"/>
    <property type="project" value="UniProtKB-KW"/>
</dbReference>
<dbReference type="Pfam" id="PF00450">
    <property type="entry name" value="Peptidase_S10"/>
    <property type="match status" value="1"/>
</dbReference>
<keyword evidence="3" id="KW-0645">Protease</keyword>
<keyword evidence="5" id="KW-0325">Glycoprotein</keyword>
<protein>
    <submittedName>
        <fullName evidence="6">Uncharacterized protein</fullName>
    </submittedName>
</protein>
<evidence type="ECO:0000313" key="7">
    <source>
        <dbReference type="Proteomes" id="UP000886523"/>
    </source>
</evidence>
<evidence type="ECO:0000256" key="3">
    <source>
        <dbReference type="ARBA" id="ARBA00022670"/>
    </source>
</evidence>
<evidence type="ECO:0000256" key="1">
    <source>
        <dbReference type="ARBA" id="ARBA00009431"/>
    </source>
</evidence>
<dbReference type="GO" id="GO:0004185">
    <property type="term" value="F:serine-type carboxypeptidase activity"/>
    <property type="evidence" value="ECO:0007669"/>
    <property type="project" value="InterPro"/>
</dbReference>
<dbReference type="InterPro" id="IPR001563">
    <property type="entry name" value="Peptidase_S10"/>
</dbReference>
<reference evidence="6" key="1">
    <citation type="journal article" date="2020" name="Nat. Commun.">
        <title>Large-scale genome sequencing of mycorrhizal fungi provides insights into the early evolution of symbiotic traits.</title>
        <authorList>
            <person name="Miyauchi S."/>
            <person name="Kiss E."/>
            <person name="Kuo A."/>
            <person name="Drula E."/>
            <person name="Kohler A."/>
            <person name="Sanchez-Garcia M."/>
            <person name="Morin E."/>
            <person name="Andreopoulos B."/>
            <person name="Barry K.W."/>
            <person name="Bonito G."/>
            <person name="Buee M."/>
            <person name="Carver A."/>
            <person name="Chen C."/>
            <person name="Cichocki N."/>
            <person name="Clum A."/>
            <person name="Culley D."/>
            <person name="Crous P.W."/>
            <person name="Fauchery L."/>
            <person name="Girlanda M."/>
            <person name="Hayes R.D."/>
            <person name="Keri Z."/>
            <person name="LaButti K."/>
            <person name="Lipzen A."/>
            <person name="Lombard V."/>
            <person name="Magnuson J."/>
            <person name="Maillard F."/>
            <person name="Murat C."/>
            <person name="Nolan M."/>
            <person name="Ohm R.A."/>
            <person name="Pangilinan J."/>
            <person name="Pereira M.F."/>
            <person name="Perotto S."/>
            <person name="Peter M."/>
            <person name="Pfister S."/>
            <person name="Riley R."/>
            <person name="Sitrit Y."/>
            <person name="Stielow J.B."/>
            <person name="Szollosi G."/>
            <person name="Zifcakova L."/>
            <person name="Stursova M."/>
            <person name="Spatafora J.W."/>
            <person name="Tedersoo L."/>
            <person name="Vaario L.M."/>
            <person name="Yamada A."/>
            <person name="Yan M."/>
            <person name="Wang P."/>
            <person name="Xu J."/>
            <person name="Bruns T."/>
            <person name="Baldrian P."/>
            <person name="Vilgalys R."/>
            <person name="Dunand C."/>
            <person name="Henrissat B."/>
            <person name="Grigoriev I.V."/>
            <person name="Hibbett D."/>
            <person name="Nagy L.G."/>
            <person name="Martin F.M."/>
        </authorList>
    </citation>
    <scope>NUCLEOTIDE SEQUENCE</scope>
    <source>
        <strain evidence="6">UP504</strain>
    </source>
</reference>
<proteinExistence type="inferred from homology"/>
<keyword evidence="4" id="KW-0378">Hydrolase</keyword>
<dbReference type="InterPro" id="IPR029058">
    <property type="entry name" value="AB_hydrolase_fold"/>
</dbReference>
<gene>
    <name evidence="6" type="ORF">BS47DRAFT_1354192</name>
</gene>
<sequence>MNNSADDSQGLMPISGAKDETRKLFWFFPAKDVKHINDIVFWTNGGHGCSSLSGLLQEHGYDRTFQMVSHSS</sequence>
<comment type="caution">
    <text evidence="6">The sequence shown here is derived from an EMBL/GenBank/DDBJ whole genome shotgun (WGS) entry which is preliminary data.</text>
</comment>